<keyword evidence="3" id="KW-0274">FAD</keyword>
<evidence type="ECO:0000259" key="5">
    <source>
        <dbReference type="Pfam" id="PF07992"/>
    </source>
</evidence>
<dbReference type="PRINTS" id="PR00411">
    <property type="entry name" value="PNDRDTASEI"/>
</dbReference>
<keyword evidence="2" id="KW-0285">Flavoprotein</keyword>
<dbReference type="GeneID" id="30148310"/>
<proteinExistence type="inferred from homology"/>
<feature type="domain" description="FAD/NAD(P)-binding" evidence="5">
    <location>
        <begin position="3"/>
        <end position="292"/>
    </location>
</feature>
<dbReference type="PANTHER" id="PTHR43735:SF3">
    <property type="entry name" value="FERROPTOSIS SUPPRESSOR PROTEIN 1"/>
    <property type="match status" value="1"/>
</dbReference>
<accession>A0A1E3QRT6</accession>
<dbReference type="PANTHER" id="PTHR43735">
    <property type="entry name" value="APOPTOSIS-INDUCING FACTOR 1"/>
    <property type="match status" value="1"/>
</dbReference>
<dbReference type="OrthoDB" id="202203at2759"/>
<comment type="similarity">
    <text evidence="1">Belongs to the FAD-dependent oxidoreductase family.</text>
</comment>
<dbReference type="GO" id="GO:0005737">
    <property type="term" value="C:cytoplasm"/>
    <property type="evidence" value="ECO:0007669"/>
    <property type="project" value="TreeGrafter"/>
</dbReference>
<keyword evidence="4" id="KW-0560">Oxidoreductase</keyword>
<dbReference type="RefSeq" id="XP_018985754.1">
    <property type="nucleotide sequence ID" value="XM_019130457.1"/>
</dbReference>
<evidence type="ECO:0000313" key="6">
    <source>
        <dbReference type="EMBL" id="ODQ80426.1"/>
    </source>
</evidence>
<evidence type="ECO:0000256" key="2">
    <source>
        <dbReference type="ARBA" id="ARBA00022630"/>
    </source>
</evidence>
<gene>
    <name evidence="6" type="ORF">BABINDRAFT_166757</name>
</gene>
<dbReference type="Pfam" id="PF07992">
    <property type="entry name" value="Pyr_redox_2"/>
    <property type="match status" value="1"/>
</dbReference>
<dbReference type="InterPro" id="IPR023753">
    <property type="entry name" value="FAD/NAD-binding_dom"/>
</dbReference>
<sequence length="438" mass="48351">MKQIIIIGGSYAGLSALKALVGKLSPSLTSATSVTITLLEPKTGIINLLGLPKSIVDSSFADDIYSPLHQYNMKFDSIRIADKEDGRTDITATKLSLSNQETHSEFLTVNFIQTKCSKLTAKEAHYVDPVSNQPAILKFDYCVLASGRARPDVPFDPISKAHHICNKEDFLKQQRQQQDLIEKANTVTVIGGGALGIETAGELLQQYGKVKKIRLIHPYPRLLPEPVLKNDEFRDKILEQLVKLGCEVLMELRVVAERANGNLKIQSPKGEYEIESELNYWCHSYVNNLEPLSNNLELFEDCLTGKEHLNPKRRCANVNEFLQLAPISDPKNLFEKIYAVGDLVALPILKTSGGAVYMGGLAAGNIAMQILGNSEDLTEFPLSQWPPNMAVVVGTKVTLQVVDGVVVVNDKSLLAMYADYCTSRFGQTINIEFGSKRV</sequence>
<reference evidence="7" key="1">
    <citation type="submission" date="2016-05" db="EMBL/GenBank/DDBJ databases">
        <title>Comparative genomics of biotechnologically important yeasts.</title>
        <authorList>
            <consortium name="DOE Joint Genome Institute"/>
            <person name="Riley R."/>
            <person name="Haridas S."/>
            <person name="Wolfe K.H."/>
            <person name="Lopes M.R."/>
            <person name="Hittinger C.T."/>
            <person name="Goker M."/>
            <person name="Salamov A."/>
            <person name="Wisecaver J."/>
            <person name="Long T.M."/>
            <person name="Aerts A.L."/>
            <person name="Barry K."/>
            <person name="Choi C."/>
            <person name="Clum A."/>
            <person name="Coughlan A.Y."/>
            <person name="Deshpande S."/>
            <person name="Douglass A.P."/>
            <person name="Hanson S.J."/>
            <person name="Klenk H.-P."/>
            <person name="Labutti K."/>
            <person name="Lapidus A."/>
            <person name="Lindquist E."/>
            <person name="Lipzen A."/>
            <person name="Meier-Kolthoff J.P."/>
            <person name="Ohm R.A."/>
            <person name="Otillar R.P."/>
            <person name="Pangilinan J."/>
            <person name="Peng Y."/>
            <person name="Rokas A."/>
            <person name="Rosa C.A."/>
            <person name="Scheuner C."/>
            <person name="Sibirny A.A."/>
            <person name="Slot J.C."/>
            <person name="Stielow J.B."/>
            <person name="Sun H."/>
            <person name="Kurtzman C.P."/>
            <person name="Blackwell M."/>
            <person name="Grigoriev I.V."/>
            <person name="Jeffries T.W."/>
        </authorList>
    </citation>
    <scope>NUCLEOTIDE SEQUENCE [LARGE SCALE GENOMIC DNA]</scope>
    <source>
        <strain evidence="7">NRRL Y-12698</strain>
    </source>
</reference>
<dbReference type="GO" id="GO:0050660">
    <property type="term" value="F:flavin adenine dinucleotide binding"/>
    <property type="evidence" value="ECO:0007669"/>
    <property type="project" value="TreeGrafter"/>
</dbReference>
<organism evidence="6 7">
    <name type="scientific">Babjeviella inositovora NRRL Y-12698</name>
    <dbReference type="NCBI Taxonomy" id="984486"/>
    <lineage>
        <taxon>Eukaryota</taxon>
        <taxon>Fungi</taxon>
        <taxon>Dikarya</taxon>
        <taxon>Ascomycota</taxon>
        <taxon>Saccharomycotina</taxon>
        <taxon>Pichiomycetes</taxon>
        <taxon>Serinales incertae sedis</taxon>
        <taxon>Babjeviella</taxon>
    </lineage>
</organism>
<evidence type="ECO:0000256" key="4">
    <source>
        <dbReference type="ARBA" id="ARBA00023002"/>
    </source>
</evidence>
<dbReference type="EMBL" id="KV454430">
    <property type="protein sequence ID" value="ODQ80426.1"/>
    <property type="molecule type" value="Genomic_DNA"/>
</dbReference>
<evidence type="ECO:0000313" key="7">
    <source>
        <dbReference type="Proteomes" id="UP000094336"/>
    </source>
</evidence>
<dbReference type="Proteomes" id="UP000094336">
    <property type="component" value="Unassembled WGS sequence"/>
</dbReference>
<dbReference type="STRING" id="984486.A0A1E3QRT6"/>
<name>A0A1E3QRT6_9ASCO</name>
<dbReference type="AlphaFoldDB" id="A0A1E3QRT6"/>
<dbReference type="PRINTS" id="PR00368">
    <property type="entry name" value="FADPNR"/>
</dbReference>
<evidence type="ECO:0000256" key="1">
    <source>
        <dbReference type="ARBA" id="ARBA00006442"/>
    </source>
</evidence>
<keyword evidence="7" id="KW-1185">Reference proteome</keyword>
<dbReference type="InterPro" id="IPR036188">
    <property type="entry name" value="FAD/NAD-bd_sf"/>
</dbReference>
<dbReference type="SUPFAM" id="SSF51905">
    <property type="entry name" value="FAD/NAD(P)-binding domain"/>
    <property type="match status" value="2"/>
</dbReference>
<dbReference type="Gene3D" id="3.50.50.100">
    <property type="match status" value="1"/>
</dbReference>
<evidence type="ECO:0000256" key="3">
    <source>
        <dbReference type="ARBA" id="ARBA00022827"/>
    </source>
</evidence>
<dbReference type="GO" id="GO:0004174">
    <property type="term" value="F:electron-transferring-flavoprotein dehydrogenase activity"/>
    <property type="evidence" value="ECO:0007669"/>
    <property type="project" value="TreeGrafter"/>
</dbReference>
<protein>
    <recommendedName>
        <fullName evidence="5">FAD/NAD(P)-binding domain-containing protein</fullName>
    </recommendedName>
</protein>